<comment type="caution">
    <text evidence="1">The sequence shown here is derived from an EMBL/GenBank/DDBJ whole genome shotgun (WGS) entry which is preliminary data.</text>
</comment>
<name>A0ABQ7U8A1_SOLTU</name>
<evidence type="ECO:0000313" key="1">
    <source>
        <dbReference type="EMBL" id="KAH0743023.1"/>
    </source>
</evidence>
<keyword evidence="2" id="KW-1185">Reference proteome</keyword>
<evidence type="ECO:0008006" key="3">
    <source>
        <dbReference type="Google" id="ProtNLM"/>
    </source>
</evidence>
<dbReference type="EMBL" id="JAIVGD010000023">
    <property type="protein sequence ID" value="KAH0743023.1"/>
    <property type="molecule type" value="Genomic_DNA"/>
</dbReference>
<dbReference type="Proteomes" id="UP000826656">
    <property type="component" value="Unassembled WGS sequence"/>
</dbReference>
<reference evidence="1 2" key="1">
    <citation type="journal article" date="2021" name="bioRxiv">
        <title>Chromosome-scale and haplotype-resolved genome assembly of a tetraploid potato cultivar.</title>
        <authorList>
            <person name="Sun H."/>
            <person name="Jiao W.-B."/>
            <person name="Krause K."/>
            <person name="Campoy J.A."/>
            <person name="Goel M."/>
            <person name="Folz-Donahue K."/>
            <person name="Kukat C."/>
            <person name="Huettel B."/>
            <person name="Schneeberger K."/>
        </authorList>
    </citation>
    <scope>NUCLEOTIDE SEQUENCE [LARGE SCALE GENOMIC DNA]</scope>
    <source>
        <strain evidence="1">SolTubOtavaFocal</strain>
        <tissue evidence="1">Leaves</tissue>
    </source>
</reference>
<sequence>MEKPKLDVLQQNMHDLEKKVDRRLNSKPAYDLRYKKLCLHPGVELPLGFKVPKLNMFDKHGDPITHLKDFCSRLVGLENNEALLMRLFIQSLSGITLTWCVKQDFDKWLAWEGIAQDFVEQYKYNNKDDPTMLDLLHVRKLSHESFEEYVI</sequence>
<evidence type="ECO:0000313" key="2">
    <source>
        <dbReference type="Proteomes" id="UP000826656"/>
    </source>
</evidence>
<gene>
    <name evidence="1" type="ORF">KY290_031016</name>
</gene>
<organism evidence="1 2">
    <name type="scientific">Solanum tuberosum</name>
    <name type="common">Potato</name>
    <dbReference type="NCBI Taxonomy" id="4113"/>
    <lineage>
        <taxon>Eukaryota</taxon>
        <taxon>Viridiplantae</taxon>
        <taxon>Streptophyta</taxon>
        <taxon>Embryophyta</taxon>
        <taxon>Tracheophyta</taxon>
        <taxon>Spermatophyta</taxon>
        <taxon>Magnoliopsida</taxon>
        <taxon>eudicotyledons</taxon>
        <taxon>Gunneridae</taxon>
        <taxon>Pentapetalae</taxon>
        <taxon>asterids</taxon>
        <taxon>lamiids</taxon>
        <taxon>Solanales</taxon>
        <taxon>Solanaceae</taxon>
        <taxon>Solanoideae</taxon>
        <taxon>Solaneae</taxon>
        <taxon>Solanum</taxon>
    </lineage>
</organism>
<proteinExistence type="predicted"/>
<accession>A0ABQ7U8A1</accession>
<dbReference type="PANTHER" id="PTHR33223:SF8">
    <property type="entry name" value="OS04G0172440 PROTEIN"/>
    <property type="match status" value="1"/>
</dbReference>
<protein>
    <recommendedName>
        <fullName evidence="3">Retrotransposon gag domain-containing protein</fullName>
    </recommendedName>
</protein>
<dbReference type="PANTHER" id="PTHR33223">
    <property type="entry name" value="CCHC-TYPE DOMAIN-CONTAINING PROTEIN"/>
    <property type="match status" value="1"/>
</dbReference>